<comment type="subcellular location">
    <subcellularLocation>
        <location evidence="1">Cell projection</location>
        <location evidence="1">Cilium membrane</location>
        <topology evidence="1">Multi-pass membrane protein</topology>
    </subcellularLocation>
</comment>
<evidence type="ECO:0000256" key="8">
    <source>
        <dbReference type="ARBA" id="ARBA00023136"/>
    </source>
</evidence>
<dbReference type="GO" id="GO:0060170">
    <property type="term" value="C:ciliary membrane"/>
    <property type="evidence" value="ECO:0007669"/>
    <property type="project" value="UniProtKB-SubCell"/>
</dbReference>
<dbReference type="GO" id="GO:0060271">
    <property type="term" value="P:cilium assembly"/>
    <property type="evidence" value="ECO:0007669"/>
    <property type="project" value="TreeGrafter"/>
</dbReference>
<dbReference type="EMBL" id="HBUF01434120">
    <property type="protein sequence ID" value="CAG6742291.1"/>
    <property type="molecule type" value="Transcribed_RNA"/>
</dbReference>
<dbReference type="PANTHER" id="PTHR14605:SF1">
    <property type="entry name" value="TRANSMEMBRANE PROTEIN 231"/>
    <property type="match status" value="1"/>
</dbReference>
<proteinExistence type="inferred from homology"/>
<feature type="transmembrane region" description="Helical" evidence="12">
    <location>
        <begin position="256"/>
        <end position="274"/>
    </location>
</feature>
<dbReference type="EMBL" id="HBUF01269427">
    <property type="protein sequence ID" value="CAG6684834.1"/>
    <property type="molecule type" value="Transcribed_RNA"/>
</dbReference>
<evidence type="ECO:0000256" key="9">
    <source>
        <dbReference type="ARBA" id="ARBA00023180"/>
    </source>
</evidence>
<comment type="function">
    <text evidence="11">Transmembrane component of the tectonic-like complex, a complex localized at the transition zone of primary cilia and acting as a barrier that prevents diffusion of transmembrane proteins between the cilia and plasma membranes. Required for ciliogenesis and sonic hedgehog/SHH signaling.</text>
</comment>
<keyword evidence="9" id="KW-0325">Glycoprotein</keyword>
<evidence type="ECO:0000256" key="2">
    <source>
        <dbReference type="ARBA" id="ARBA00009082"/>
    </source>
</evidence>
<keyword evidence="8 12" id="KW-0472">Membrane</keyword>
<dbReference type="GO" id="GO:0035869">
    <property type="term" value="C:ciliary transition zone"/>
    <property type="evidence" value="ECO:0007669"/>
    <property type="project" value="TreeGrafter"/>
</dbReference>
<keyword evidence="4" id="KW-1003">Cell membrane</keyword>
<dbReference type="EMBL" id="HBUF01614465">
    <property type="protein sequence ID" value="CAG6779541.1"/>
    <property type="molecule type" value="Transcribed_RNA"/>
</dbReference>
<keyword evidence="6 12" id="KW-1133">Transmembrane helix</keyword>
<evidence type="ECO:0000256" key="5">
    <source>
        <dbReference type="ARBA" id="ARBA00022692"/>
    </source>
</evidence>
<evidence type="ECO:0000256" key="12">
    <source>
        <dbReference type="SAM" id="Phobius"/>
    </source>
</evidence>
<comment type="similarity">
    <text evidence="2">Belongs to the TMEM231 family.</text>
</comment>
<feature type="transmembrane region" description="Helical" evidence="12">
    <location>
        <begin position="23"/>
        <end position="41"/>
    </location>
</feature>
<evidence type="ECO:0000256" key="6">
    <source>
        <dbReference type="ARBA" id="ARBA00022989"/>
    </source>
</evidence>
<evidence type="ECO:0000256" key="1">
    <source>
        <dbReference type="ARBA" id="ARBA00004272"/>
    </source>
</evidence>
<dbReference type="GO" id="GO:0032880">
    <property type="term" value="P:regulation of protein localization"/>
    <property type="evidence" value="ECO:0007669"/>
    <property type="project" value="TreeGrafter"/>
</dbReference>
<sequence length="299" mass="35391">MVYNVFSIPVVYKYKAHFWSEATALHFFLLGLNIVLPIVFLHETRDMWKKFDVYRETPSIEFKYQYLVIFESRNSNSFICDSFDSKHYCQEFQVHESDTDRDDRYDSLTIKISTVLPVNEPIYAVHVFLPVEFKVTTVCWFQMEGLIMTSYFSFHPGSSLQVFADLQLHQKTPLPCTERDLTYNASLLNANSKNELPKLFADYNSRNAITRLINEQTIWMKTTHNTNNTGFTTFTIDLHLRYPEQEIIYKTTFWQMIKWFLVQYLPVAGILFVICKRVRKFVFTNNVISTVQMIHSSKY</sequence>
<evidence type="ECO:0000256" key="7">
    <source>
        <dbReference type="ARBA" id="ARBA00023069"/>
    </source>
</evidence>
<protein>
    <recommendedName>
        <fullName evidence="3">Transmembrane protein 231</fullName>
    </recommendedName>
</protein>
<reference evidence="13" key="1">
    <citation type="submission" date="2021-05" db="EMBL/GenBank/DDBJ databases">
        <authorList>
            <person name="Alioto T."/>
            <person name="Alioto T."/>
            <person name="Gomez Garrido J."/>
        </authorList>
    </citation>
    <scope>NUCLEOTIDE SEQUENCE</scope>
</reference>
<keyword evidence="10" id="KW-0966">Cell projection</keyword>
<accession>A0A8D8Z9G5</accession>
<dbReference type="PANTHER" id="PTHR14605">
    <property type="entry name" value="CHST5 PROTEIN"/>
    <property type="match status" value="1"/>
</dbReference>
<organism evidence="13">
    <name type="scientific">Cacopsylla melanoneura</name>
    <dbReference type="NCBI Taxonomy" id="428564"/>
    <lineage>
        <taxon>Eukaryota</taxon>
        <taxon>Metazoa</taxon>
        <taxon>Ecdysozoa</taxon>
        <taxon>Arthropoda</taxon>
        <taxon>Hexapoda</taxon>
        <taxon>Insecta</taxon>
        <taxon>Pterygota</taxon>
        <taxon>Neoptera</taxon>
        <taxon>Paraneoptera</taxon>
        <taxon>Hemiptera</taxon>
        <taxon>Sternorrhyncha</taxon>
        <taxon>Psylloidea</taxon>
        <taxon>Psyllidae</taxon>
        <taxon>Psyllinae</taxon>
        <taxon>Cacopsylla</taxon>
    </lineage>
</organism>
<evidence type="ECO:0000256" key="11">
    <source>
        <dbReference type="ARBA" id="ARBA00024803"/>
    </source>
</evidence>
<evidence type="ECO:0000256" key="10">
    <source>
        <dbReference type="ARBA" id="ARBA00023273"/>
    </source>
</evidence>
<name>A0A8D8Z9G5_9HEMI</name>
<keyword evidence="5 12" id="KW-0812">Transmembrane</keyword>
<evidence type="ECO:0000256" key="4">
    <source>
        <dbReference type="ARBA" id="ARBA00022475"/>
    </source>
</evidence>
<evidence type="ECO:0000256" key="3">
    <source>
        <dbReference type="ARBA" id="ARBA00015087"/>
    </source>
</evidence>
<dbReference type="AlphaFoldDB" id="A0A8D8Z9G5"/>
<dbReference type="InterPro" id="IPR019306">
    <property type="entry name" value="TMEM231"/>
</dbReference>
<evidence type="ECO:0000313" key="13">
    <source>
        <dbReference type="EMBL" id="CAG6742291.1"/>
    </source>
</evidence>
<dbReference type="Pfam" id="PF10149">
    <property type="entry name" value="TM231"/>
    <property type="match status" value="1"/>
</dbReference>
<keyword evidence="7" id="KW-0969">Cilium</keyword>